<name>A0A022VZ37_TRIRU</name>
<proteinExistence type="predicted"/>
<gene>
    <name evidence="1" type="ORF">H103_05406</name>
</gene>
<reference evidence="1" key="1">
    <citation type="submission" date="2014-02" db="EMBL/GenBank/DDBJ databases">
        <title>The Genome Sequence of Trichophyton rubrum (morphotype fischeri) CBS 288.86.</title>
        <authorList>
            <consortium name="The Broad Institute Genomics Platform"/>
            <person name="Cuomo C.A."/>
            <person name="White T.C."/>
            <person name="Graser Y."/>
            <person name="Martinez-Rossi N."/>
            <person name="Heitman J."/>
            <person name="Young S.K."/>
            <person name="Zeng Q."/>
            <person name="Gargeya S."/>
            <person name="Abouelleil A."/>
            <person name="Alvarado L."/>
            <person name="Chapman S.B."/>
            <person name="Gainer-Dewar J."/>
            <person name="Goldberg J."/>
            <person name="Griggs A."/>
            <person name="Gujja S."/>
            <person name="Hansen M."/>
            <person name="Howarth C."/>
            <person name="Imamovic A."/>
            <person name="Larimer J."/>
            <person name="Martinez D."/>
            <person name="Murphy C."/>
            <person name="Pearson M.D."/>
            <person name="Persinoti G."/>
            <person name="Poon T."/>
            <person name="Priest M."/>
            <person name="Roberts A.D."/>
            <person name="Saif S."/>
            <person name="Shea T.D."/>
            <person name="Sykes S.N."/>
            <person name="Wortman J."/>
            <person name="Nusbaum C."/>
            <person name="Birren B."/>
        </authorList>
    </citation>
    <scope>NUCLEOTIDE SEQUENCE [LARGE SCALE GENOMIC DNA]</scope>
    <source>
        <strain evidence="1">CBS 288.86</strain>
    </source>
</reference>
<dbReference type="Proteomes" id="UP000023758">
    <property type="component" value="Unassembled WGS sequence"/>
</dbReference>
<dbReference type="EMBL" id="KK207870">
    <property type="protein sequence ID" value="EZF51326.1"/>
    <property type="molecule type" value="Genomic_DNA"/>
</dbReference>
<sequence length="446" mass="51566">MASAYTRDDSPSQQVDHHYQTEYAPTPSYSYSILSPLVYSTIAHDQPLEEESLNSQPVSSYPEKLPLLRLDQWDETRVYDEQPPSYIHYSIEWKVALNNRVVIKDTEQDLVLSPRYHWQLFLKPRLEKLLHKKFSSTRRVRSDDTNVVVSINDCSQRDLTRRFDGTDVDWPAIEKQLLLWGDLFRAGKKLRLSISFNYIEDSRTSGPVPRRGGKRGRTSVTNRMLAEREAQIDAEEGSCGQRSVWREVYNLMCCPGPPCRLGPHCWQDPEGKHYKLKTHHLRNLVKYAGVMQSHEDMPDMIRKELYSEHQPAKRRREDGSLTNGTPININVLPTQPLFTPMPAITQTSPSPLDRRHADVLDIPGPRDDAVKHYTEWQQLKVTNEILKADFQKACDLALANGLDLEQVYKDQEPDFFIKQGVKIGIARRFVDDIGVWATRHEPDFDE</sequence>
<organism evidence="1">
    <name type="scientific">Trichophyton rubrum CBS 288.86</name>
    <dbReference type="NCBI Taxonomy" id="1215330"/>
    <lineage>
        <taxon>Eukaryota</taxon>
        <taxon>Fungi</taxon>
        <taxon>Dikarya</taxon>
        <taxon>Ascomycota</taxon>
        <taxon>Pezizomycotina</taxon>
        <taxon>Eurotiomycetes</taxon>
        <taxon>Eurotiomycetidae</taxon>
        <taxon>Onygenales</taxon>
        <taxon>Arthrodermataceae</taxon>
        <taxon>Trichophyton</taxon>
    </lineage>
</organism>
<evidence type="ECO:0000313" key="1">
    <source>
        <dbReference type="EMBL" id="EZF51326.1"/>
    </source>
</evidence>
<dbReference type="AlphaFoldDB" id="A0A022VZ37"/>
<dbReference type="HOGENOM" id="CLU_037030_1_0_1"/>
<dbReference type="OrthoDB" id="4187842at2759"/>
<protein>
    <submittedName>
        <fullName evidence="1">Uncharacterized protein</fullName>
    </submittedName>
</protein>
<accession>A0A022VZ37</accession>